<evidence type="ECO:0000259" key="2">
    <source>
        <dbReference type="Pfam" id="PF07790"/>
    </source>
</evidence>
<evidence type="ECO:0000313" key="4">
    <source>
        <dbReference type="Proteomes" id="UP000243820"/>
    </source>
</evidence>
<organism evidence="3 4">
    <name type="scientific">Methanocorpusculum parvum</name>
    <dbReference type="NCBI Taxonomy" id="2193"/>
    <lineage>
        <taxon>Archaea</taxon>
        <taxon>Methanobacteriati</taxon>
        <taxon>Methanobacteriota</taxon>
        <taxon>Stenosarchaea group</taxon>
        <taxon>Methanomicrobia</taxon>
        <taxon>Methanomicrobiales</taxon>
        <taxon>Methanocorpusculaceae</taxon>
        <taxon>Methanocorpusculum</taxon>
    </lineage>
</organism>
<feature type="transmembrane region" description="Helical" evidence="1">
    <location>
        <begin position="12"/>
        <end position="37"/>
    </location>
</feature>
<accession>A0AAX0Q693</accession>
<keyword evidence="1" id="KW-0812">Transmembrane</keyword>
<keyword evidence="1" id="KW-0472">Membrane</keyword>
<protein>
    <recommendedName>
        <fullName evidence="2">Archaeal Type IV pilin N-terminal domain-containing protein</fullName>
    </recommendedName>
</protein>
<evidence type="ECO:0000256" key="1">
    <source>
        <dbReference type="SAM" id="Phobius"/>
    </source>
</evidence>
<dbReference type="RefSeq" id="WP_095642428.1">
    <property type="nucleotide sequence ID" value="NZ_LMVO01000043.1"/>
</dbReference>
<name>A0AAX0Q693_9EURY</name>
<dbReference type="Proteomes" id="UP000243820">
    <property type="component" value="Unassembled WGS sequence"/>
</dbReference>
<dbReference type="AlphaFoldDB" id="A0AAX0Q693"/>
<comment type="caution">
    <text evidence="3">The sequence shown here is derived from an EMBL/GenBank/DDBJ whole genome shotgun (WGS) entry which is preliminary data.</text>
</comment>
<gene>
    <name evidence="3" type="ORF">ASJ83_00075</name>
</gene>
<evidence type="ECO:0000313" key="3">
    <source>
        <dbReference type="EMBL" id="PAV08761.1"/>
    </source>
</evidence>
<keyword evidence="1" id="KW-1133">Transmembrane helix</keyword>
<dbReference type="Pfam" id="PF07790">
    <property type="entry name" value="Pilin_N"/>
    <property type="match status" value="1"/>
</dbReference>
<keyword evidence="4" id="KW-1185">Reference proteome</keyword>
<proteinExistence type="predicted"/>
<dbReference type="EMBL" id="LMVO01000043">
    <property type="protein sequence ID" value="PAV08761.1"/>
    <property type="molecule type" value="Genomic_DNA"/>
</dbReference>
<feature type="domain" description="Archaeal Type IV pilin N-terminal" evidence="2">
    <location>
        <begin position="7"/>
        <end position="80"/>
    </location>
</feature>
<dbReference type="InterPro" id="IPR012859">
    <property type="entry name" value="Pilin_N_archaeal"/>
</dbReference>
<reference evidence="3 4" key="1">
    <citation type="journal article" date="2017" name="BMC Genomics">
        <title>Genomic analysis of methanogenic archaea reveals a shift towards energy conservation.</title>
        <authorList>
            <person name="Gilmore S.P."/>
            <person name="Henske J.K."/>
            <person name="Sexton J.A."/>
            <person name="Solomon K.V."/>
            <person name="Seppala S."/>
            <person name="Yoo J.I."/>
            <person name="Huyett L.M."/>
            <person name="Pressman A."/>
            <person name="Cogan J.Z."/>
            <person name="Kivenson V."/>
            <person name="Peng X."/>
            <person name="Tan Y."/>
            <person name="Valentine D.L."/>
            <person name="O'Malley M.A."/>
        </authorList>
    </citation>
    <scope>NUCLEOTIDE SEQUENCE [LARGE SCALE GENOMIC DNA]</scope>
    <source>
        <strain evidence="3 4">XII</strain>
    </source>
</reference>
<sequence length="93" mass="9890">MDKITDSGVSPVLGTFLLLALSVVMIVLVMISVNGIMGEYTPVYDRSVGFTIEVDATNSTALITPVSGTDLPFLESYRVYTTNGQWDSPSPGG</sequence>